<name>A0A485ATF5_RAOPL</name>
<evidence type="ECO:0000313" key="2">
    <source>
        <dbReference type="Proteomes" id="UP000345637"/>
    </source>
</evidence>
<accession>A0A485ATF5</accession>
<reference evidence="1 2" key="1">
    <citation type="submission" date="2019-03" db="EMBL/GenBank/DDBJ databases">
        <authorList>
            <consortium name="Pathogen Informatics"/>
        </authorList>
    </citation>
    <scope>NUCLEOTIDE SEQUENCE [LARGE SCALE GENOMIC DNA]</scope>
    <source>
        <strain evidence="1 2">NCTC12998</strain>
    </source>
</reference>
<dbReference type="EMBL" id="CAADJE010000022">
    <property type="protein sequence ID" value="VFS63931.1"/>
    <property type="molecule type" value="Genomic_DNA"/>
</dbReference>
<organism evidence="1 2">
    <name type="scientific">Raoultella planticola</name>
    <name type="common">Klebsiella planticola</name>
    <dbReference type="NCBI Taxonomy" id="575"/>
    <lineage>
        <taxon>Bacteria</taxon>
        <taxon>Pseudomonadati</taxon>
        <taxon>Pseudomonadota</taxon>
        <taxon>Gammaproteobacteria</taxon>
        <taxon>Enterobacterales</taxon>
        <taxon>Enterobacteriaceae</taxon>
        <taxon>Klebsiella/Raoultella group</taxon>
        <taxon>Raoultella</taxon>
    </lineage>
</organism>
<dbReference type="SUPFAM" id="SSF53822">
    <property type="entry name" value="Periplasmic binding protein-like I"/>
    <property type="match status" value="1"/>
</dbReference>
<evidence type="ECO:0000313" key="1">
    <source>
        <dbReference type="EMBL" id="VFS63931.1"/>
    </source>
</evidence>
<dbReference type="AlphaFoldDB" id="A0A485ATF5"/>
<proteinExistence type="predicted"/>
<dbReference type="Proteomes" id="UP000345637">
    <property type="component" value="Unassembled WGS sequence"/>
</dbReference>
<dbReference type="InterPro" id="IPR028082">
    <property type="entry name" value="Peripla_BP_I"/>
</dbReference>
<protein>
    <submittedName>
        <fullName evidence="1">Uncharacterized protein</fullName>
    </submittedName>
</protein>
<sequence>MKVTAIDAGPETLEIMAEPNSPFVANVAQQPHLIGQTSADNVARYFAKEKLPLQTFIPVVPVKGPQEAKAVYKQLGYGELQ</sequence>
<gene>
    <name evidence="1" type="ORF">NCTC12998_02342</name>
</gene>
<dbReference type="Gene3D" id="3.40.50.2300">
    <property type="match status" value="1"/>
</dbReference>